<dbReference type="Proteomes" id="UP001150942">
    <property type="component" value="Unassembled WGS sequence"/>
</dbReference>
<feature type="compositionally biased region" description="Basic residues" evidence="1">
    <location>
        <begin position="204"/>
        <end position="222"/>
    </location>
</feature>
<feature type="compositionally biased region" description="Basic residues" evidence="1">
    <location>
        <begin position="248"/>
        <end position="261"/>
    </location>
</feature>
<dbReference type="AlphaFoldDB" id="A0A9W9J8Z4"/>
<feature type="region of interest" description="Disordered" evidence="1">
    <location>
        <begin position="383"/>
        <end position="456"/>
    </location>
</feature>
<proteinExistence type="predicted"/>
<evidence type="ECO:0000256" key="1">
    <source>
        <dbReference type="SAM" id="MobiDB-lite"/>
    </source>
</evidence>
<feature type="compositionally biased region" description="Basic and acidic residues" evidence="1">
    <location>
        <begin position="398"/>
        <end position="410"/>
    </location>
</feature>
<feature type="region of interest" description="Disordered" evidence="1">
    <location>
        <begin position="39"/>
        <end position="74"/>
    </location>
</feature>
<comment type="caution">
    <text evidence="2">The sequence shown here is derived from an EMBL/GenBank/DDBJ whole genome shotgun (WGS) entry which is preliminary data.</text>
</comment>
<dbReference type="EMBL" id="JAPQKQ010000006">
    <property type="protein sequence ID" value="KAJ5192560.1"/>
    <property type="molecule type" value="Genomic_DNA"/>
</dbReference>
<dbReference type="OrthoDB" id="552755at2759"/>
<dbReference type="PANTHER" id="PTHR15410:SF2">
    <property type="entry name" value="HIRA-INTERACTING PROTEIN 3"/>
    <property type="match status" value="1"/>
</dbReference>
<evidence type="ECO:0000313" key="3">
    <source>
        <dbReference type="Proteomes" id="UP001150942"/>
    </source>
</evidence>
<reference evidence="2" key="1">
    <citation type="submission" date="2022-11" db="EMBL/GenBank/DDBJ databases">
        <authorList>
            <person name="Petersen C."/>
        </authorList>
    </citation>
    <scope>NUCLEOTIDE SEQUENCE</scope>
    <source>
        <strain evidence="2">IBT 20477</strain>
    </source>
</reference>
<sequence length="456" mass="50300">MQINLDPALSAIPAALLRRRRAQQLDNSFNLSLTPLTSFQSPQRDINMPPKYTMSDSESEAEGEVPSTPSDQALEKGLRDQVAAIFKSGNMEELTVKRVRLATEDTLGLTAGYFKSTGDWKARSENIIKDEVAIQDQAIQNPQSQATKKPPSPPPKPKPTALAKRAKPETVPKPKKRQKTSTPVFDEEELSVLSSNESDEVTKPKSRSKAPVKKSPVKKVSARKPEKDISDASDFSGDESDNDDVPKPKKRSKVPVKKSPAKKPSVSKPTNDASDASDAPDDTSDVAKKTGDTMDDSESEMSVVLDEEPQPKAPRKRQKSAAGTATKMKKAPKAKDEDTSPDQAEIKRLQGWLIKCGIRKLWGKELAPYDTPKAKIKHLKGMLEDAGMTGRPSQEKANQIREERELKADLEQIQQGAKQWGAKSDEENDEDAKPRRRLSRGRQSLAFLESEGEETD</sequence>
<evidence type="ECO:0008006" key="4">
    <source>
        <dbReference type="Google" id="ProtNLM"/>
    </source>
</evidence>
<dbReference type="InterPro" id="IPR037647">
    <property type="entry name" value="HIRIP3"/>
</dbReference>
<protein>
    <recommendedName>
        <fullName evidence="4">Transcriptional regulator</fullName>
    </recommendedName>
</protein>
<feature type="compositionally biased region" description="Basic and acidic residues" evidence="1">
    <location>
        <begin position="333"/>
        <end position="343"/>
    </location>
</feature>
<dbReference type="PANTHER" id="PTHR15410">
    <property type="entry name" value="HIRA-INTERACTING PROTEIN 3"/>
    <property type="match status" value="1"/>
</dbReference>
<organism evidence="2 3">
    <name type="scientific">Penicillium cf. viridicatum</name>
    <dbReference type="NCBI Taxonomy" id="2972119"/>
    <lineage>
        <taxon>Eukaryota</taxon>
        <taxon>Fungi</taxon>
        <taxon>Dikarya</taxon>
        <taxon>Ascomycota</taxon>
        <taxon>Pezizomycotina</taxon>
        <taxon>Eurotiomycetes</taxon>
        <taxon>Eurotiomycetidae</taxon>
        <taxon>Eurotiales</taxon>
        <taxon>Aspergillaceae</taxon>
        <taxon>Penicillium</taxon>
    </lineage>
</organism>
<feature type="compositionally biased region" description="Low complexity" evidence="1">
    <location>
        <begin position="262"/>
        <end position="277"/>
    </location>
</feature>
<dbReference type="GO" id="GO:0005634">
    <property type="term" value="C:nucleus"/>
    <property type="evidence" value="ECO:0007669"/>
    <property type="project" value="TreeGrafter"/>
</dbReference>
<keyword evidence="3" id="KW-1185">Reference proteome</keyword>
<evidence type="ECO:0000313" key="2">
    <source>
        <dbReference type="EMBL" id="KAJ5192560.1"/>
    </source>
</evidence>
<reference evidence="2" key="2">
    <citation type="journal article" date="2023" name="IMA Fungus">
        <title>Comparative genomic study of the Penicillium genus elucidates a diverse pangenome and 15 lateral gene transfer events.</title>
        <authorList>
            <person name="Petersen C."/>
            <person name="Sorensen T."/>
            <person name="Nielsen M.R."/>
            <person name="Sondergaard T.E."/>
            <person name="Sorensen J.L."/>
            <person name="Fitzpatrick D.A."/>
            <person name="Frisvad J.C."/>
            <person name="Nielsen K.L."/>
        </authorList>
    </citation>
    <scope>NUCLEOTIDE SEQUENCE</scope>
    <source>
        <strain evidence="2">IBT 20477</strain>
    </source>
</reference>
<name>A0A9W9J8Z4_9EURO</name>
<feature type="region of interest" description="Disordered" evidence="1">
    <location>
        <begin position="140"/>
        <end position="343"/>
    </location>
</feature>
<gene>
    <name evidence="2" type="ORF">N7449_008702</name>
</gene>
<accession>A0A9W9J8Z4</accession>